<evidence type="ECO:0000259" key="2">
    <source>
        <dbReference type="Pfam" id="PF17919"/>
    </source>
</evidence>
<dbReference type="InterPro" id="IPR041577">
    <property type="entry name" value="RT_RNaseH_2"/>
</dbReference>
<dbReference type="SUPFAM" id="SSF56672">
    <property type="entry name" value="DNA/RNA polymerases"/>
    <property type="match status" value="1"/>
</dbReference>
<reference evidence="4" key="1">
    <citation type="submission" date="2023-08" db="EMBL/GenBank/DDBJ databases">
        <title>A de novo genome assembly of Solanum verrucosum Schlechtendal, a Mexican diploid species geographically isolated from the other diploid A-genome species in potato relatives.</title>
        <authorList>
            <person name="Hosaka K."/>
        </authorList>
    </citation>
    <scope>NUCLEOTIDE SEQUENCE</scope>
    <source>
        <tissue evidence="4">Young leaves</tissue>
    </source>
</reference>
<dbReference type="InterPro" id="IPR053134">
    <property type="entry name" value="RNA-dir_DNA_polymerase"/>
</dbReference>
<evidence type="ECO:0000313" key="4">
    <source>
        <dbReference type="EMBL" id="WMV54709.1"/>
    </source>
</evidence>
<dbReference type="CDD" id="cd01647">
    <property type="entry name" value="RT_LTR"/>
    <property type="match status" value="1"/>
</dbReference>
<dbReference type="PANTHER" id="PTHR24559">
    <property type="entry name" value="TRANSPOSON TY3-I GAG-POL POLYPROTEIN"/>
    <property type="match status" value="1"/>
</dbReference>
<accession>A0AAF0ZZP2</accession>
<dbReference type="InterPro" id="IPR043502">
    <property type="entry name" value="DNA/RNA_pol_sf"/>
</dbReference>
<dbReference type="Pfam" id="PF17919">
    <property type="entry name" value="RT_RNaseH_2"/>
    <property type="match status" value="1"/>
</dbReference>
<evidence type="ECO:0000259" key="3">
    <source>
        <dbReference type="Pfam" id="PF24626"/>
    </source>
</evidence>
<feature type="domain" description="Reverse transcriptase" evidence="1">
    <location>
        <begin position="120"/>
        <end position="280"/>
    </location>
</feature>
<gene>
    <name evidence="4" type="ORF">MTR67_048094</name>
</gene>
<feature type="domain" description="Reverse transcriptase/retrotransposon-derived protein RNase H-like" evidence="2">
    <location>
        <begin position="299"/>
        <end position="390"/>
    </location>
</feature>
<dbReference type="Gene3D" id="3.30.70.270">
    <property type="match status" value="1"/>
</dbReference>
<dbReference type="PANTHER" id="PTHR24559:SF447">
    <property type="entry name" value="RNA-DIRECTED DNA POLYMERASE HOMOLOG"/>
    <property type="match status" value="1"/>
</dbReference>
<dbReference type="InterPro" id="IPR056924">
    <property type="entry name" value="SH3_Tf2-1"/>
</dbReference>
<evidence type="ECO:0000259" key="1">
    <source>
        <dbReference type="Pfam" id="PF00078"/>
    </source>
</evidence>
<keyword evidence="5" id="KW-1185">Reference proteome</keyword>
<dbReference type="AlphaFoldDB" id="A0AAF0ZZP2"/>
<dbReference type="EMBL" id="CP133622">
    <property type="protein sequence ID" value="WMV54709.1"/>
    <property type="molecule type" value="Genomic_DNA"/>
</dbReference>
<organism evidence="4 5">
    <name type="scientific">Solanum verrucosum</name>
    <dbReference type="NCBI Taxonomy" id="315347"/>
    <lineage>
        <taxon>Eukaryota</taxon>
        <taxon>Viridiplantae</taxon>
        <taxon>Streptophyta</taxon>
        <taxon>Embryophyta</taxon>
        <taxon>Tracheophyta</taxon>
        <taxon>Spermatophyta</taxon>
        <taxon>Magnoliopsida</taxon>
        <taxon>eudicotyledons</taxon>
        <taxon>Gunneridae</taxon>
        <taxon>Pentapetalae</taxon>
        <taxon>asterids</taxon>
        <taxon>lamiids</taxon>
        <taxon>Solanales</taxon>
        <taxon>Solanaceae</taxon>
        <taxon>Solanoideae</taxon>
        <taxon>Solaneae</taxon>
        <taxon>Solanum</taxon>
    </lineage>
</organism>
<evidence type="ECO:0000313" key="5">
    <source>
        <dbReference type="Proteomes" id="UP001234989"/>
    </source>
</evidence>
<dbReference type="Pfam" id="PF00078">
    <property type="entry name" value="RVT_1"/>
    <property type="match status" value="1"/>
</dbReference>
<dbReference type="InterPro" id="IPR043128">
    <property type="entry name" value="Rev_trsase/Diguanyl_cyclase"/>
</dbReference>
<dbReference type="Pfam" id="PF24626">
    <property type="entry name" value="SH3_Tf2-1"/>
    <property type="match status" value="1"/>
</dbReference>
<proteinExistence type="predicted"/>
<dbReference type="Proteomes" id="UP001234989">
    <property type="component" value="Chromosome 11"/>
</dbReference>
<dbReference type="Gene3D" id="3.10.10.10">
    <property type="entry name" value="HIV Type 1 Reverse Transcriptase, subunit A, domain 1"/>
    <property type="match status" value="1"/>
</dbReference>
<protein>
    <submittedName>
        <fullName evidence="4">Uncharacterized protein</fullName>
    </submittedName>
</protein>
<name>A0AAF0ZZP2_SOLVR</name>
<sequence>MTNVLFDPGSTYSYARKFIRQGCLAYLAHIRDVEFETPSIESIYVVSEFRKVFPNNLSGMPPDRDIDFCIDLEPGTPPISTPYRMAPIELRKLKDQIQELLDKGFIHPSASPWGSKVLFVKKKNGSMRMCIDYWQFNKVTMRNKYPLPRIDDLFDQLQGASVFSKIDLRSAYHQLKIRPEDVSKTTFRIRYGHYEFLVMSIGLTNGPAAFMSLMNRVFKTFLDSFVIVFIDDILEYFKNEKEHADHLHIVLGVLGNQKLYAKFLKCEFLLTSVIFLGHNFASVSTHLTNLTKKEIPFEWTEKCEDSFRKLTTLLTTAPILALPAEGTDFIIYCDASHSGYGVVLMQDKNVIAYASHQFKVHERNYPTHDLELQTVVFALKIWWHYLYGVKCEKEVGVLDSIEVKATFIEEIKDKEFDDANLEELRKKTAIAKAEETTLDVEGVLSFKGRICIPRVDDLIQKLLAEYPSKMKDTQDKVRSIQAKFLAAQSRQKKYTDHKARDMVFQTDENVLLKVSPMKGVMRFDKKGKLSLRYIGPFEVLECVGPVAYRWALPPNLSGVHPVFHVSMLKRYHGDAKWDSIVLDKDLIYEEEPITILDRDVRKLSTKEINSVKVQWKHCPVKKDTWETEMDM</sequence>
<feature type="domain" description="Tf2-1-like SH3-like" evidence="3">
    <location>
        <begin position="508"/>
        <end position="572"/>
    </location>
</feature>
<dbReference type="InterPro" id="IPR000477">
    <property type="entry name" value="RT_dom"/>
</dbReference>